<dbReference type="EMBL" id="CP002838">
    <property type="protein sequence ID" value="AEM39681.1"/>
    <property type="molecule type" value="Genomic_DNA"/>
</dbReference>
<sequence length="282" mass="31559">MARLPSVAELARTDYPVLDKDETLRAAWEALEKKDFDKLLAFEDEKLVGILTLRDVMLKLGTERTRTTVPGRLHISSFMSTEPIITIKPDAKLDEAARMILENHVTIGTVEASIGILPVVEDGKVVGVISKWEIAKFVAEHGADAKASDVMTVKPFILRWTDRVLHARQLMAQNDISFIPVVDEEDHLMGYITVYEVAYALMAFHEIVPLKHQKIRIQHLLVHDVMRLRPPRVQPDTPLAEVAKAILEKGSRGAVVVQDDKIVGIVTLDEIAKYVAYNLGKS</sequence>
<protein>
    <submittedName>
        <fullName evidence="4">Putative signal transduction protein with CBS domains</fullName>
    </submittedName>
</protein>
<dbReference type="InterPro" id="IPR000644">
    <property type="entry name" value="CBS_dom"/>
</dbReference>
<gene>
    <name evidence="4" type="ordered locus">Pyrfu_1827</name>
</gene>
<dbReference type="Proteomes" id="UP000001037">
    <property type="component" value="Chromosome"/>
</dbReference>
<dbReference type="KEGG" id="pfm:Pyrfu_1827"/>
<evidence type="ECO:0000259" key="3">
    <source>
        <dbReference type="PROSITE" id="PS51371"/>
    </source>
</evidence>
<feature type="domain" description="CBS" evidence="3">
    <location>
        <begin position="226"/>
        <end position="282"/>
    </location>
</feature>
<evidence type="ECO:0000256" key="2">
    <source>
        <dbReference type="PROSITE-ProRule" id="PRU00703"/>
    </source>
</evidence>
<dbReference type="Gene3D" id="3.10.580.10">
    <property type="entry name" value="CBS-domain"/>
    <property type="match status" value="2"/>
</dbReference>
<dbReference type="RefSeq" id="WP_014027358.1">
    <property type="nucleotide sequence ID" value="NC_015931.1"/>
</dbReference>
<feature type="domain" description="CBS" evidence="3">
    <location>
        <begin position="151"/>
        <end position="210"/>
    </location>
</feature>
<dbReference type="AlphaFoldDB" id="G0ECW1"/>
<dbReference type="OrthoDB" id="8919at2157"/>
<dbReference type="CDD" id="cd02205">
    <property type="entry name" value="CBS_pair_SF"/>
    <property type="match status" value="2"/>
</dbReference>
<keyword evidence="2" id="KW-0129">CBS domain</keyword>
<feature type="domain" description="CBS" evidence="3">
    <location>
        <begin position="79"/>
        <end position="145"/>
    </location>
</feature>
<dbReference type="STRING" id="694429.Pyrfu_1827"/>
<evidence type="ECO:0000256" key="1">
    <source>
        <dbReference type="ARBA" id="ARBA00022737"/>
    </source>
</evidence>
<dbReference type="eggNOG" id="arCOG00600">
    <property type="taxonomic scope" value="Archaea"/>
</dbReference>
<dbReference type="SMART" id="SM00116">
    <property type="entry name" value="CBS"/>
    <property type="match status" value="4"/>
</dbReference>
<dbReference type="PANTHER" id="PTHR48108">
    <property type="entry name" value="CBS DOMAIN-CONTAINING PROTEIN CBSX2, CHLOROPLASTIC"/>
    <property type="match status" value="1"/>
</dbReference>
<organism evidence="4 5">
    <name type="scientific">Pyrolobus fumarii (strain DSM 11204 / 1A)</name>
    <dbReference type="NCBI Taxonomy" id="694429"/>
    <lineage>
        <taxon>Archaea</taxon>
        <taxon>Thermoproteota</taxon>
        <taxon>Thermoprotei</taxon>
        <taxon>Desulfurococcales</taxon>
        <taxon>Pyrodictiaceae</taxon>
        <taxon>Pyrolobus</taxon>
    </lineage>
</organism>
<reference evidence="4 5" key="1">
    <citation type="journal article" date="2011" name="Stand. Genomic Sci.">
        <title>Complete genome sequence of the hyperthermophilic chemolithoautotroph Pyrolobus fumarii type strain (1A).</title>
        <authorList>
            <person name="Anderson I."/>
            <person name="Goker M."/>
            <person name="Nolan M."/>
            <person name="Lucas S."/>
            <person name="Hammon N."/>
            <person name="Deshpande S."/>
            <person name="Cheng J.F."/>
            <person name="Tapia R."/>
            <person name="Han C."/>
            <person name="Goodwin L."/>
            <person name="Pitluck S."/>
            <person name="Huntemann M."/>
            <person name="Liolios K."/>
            <person name="Ivanova N."/>
            <person name="Pagani I."/>
            <person name="Mavromatis K."/>
            <person name="Ovchinikova G."/>
            <person name="Pati A."/>
            <person name="Chen A."/>
            <person name="Palaniappan K."/>
            <person name="Land M."/>
            <person name="Hauser L."/>
            <person name="Brambilla E.M."/>
            <person name="Huber H."/>
            <person name="Yasawong M."/>
            <person name="Rohde M."/>
            <person name="Spring S."/>
            <person name="Abt B."/>
            <person name="Sikorski J."/>
            <person name="Wirth R."/>
            <person name="Detter J.C."/>
            <person name="Woyke T."/>
            <person name="Bristow J."/>
            <person name="Eisen J.A."/>
            <person name="Markowitz V."/>
            <person name="Hugenholtz P."/>
            <person name="Kyrpides N.C."/>
            <person name="Klenk H.P."/>
            <person name="Lapidus A."/>
        </authorList>
    </citation>
    <scope>NUCLEOTIDE SEQUENCE [LARGE SCALE GENOMIC DNA]</scope>
    <source>
        <strain evidence="5">DSM 11204 / 1A</strain>
    </source>
</reference>
<evidence type="ECO:0000313" key="5">
    <source>
        <dbReference type="Proteomes" id="UP000001037"/>
    </source>
</evidence>
<dbReference type="InParanoid" id="G0ECW1"/>
<dbReference type="SUPFAM" id="SSF54631">
    <property type="entry name" value="CBS-domain pair"/>
    <property type="match status" value="2"/>
</dbReference>
<dbReference type="PANTHER" id="PTHR48108:SF26">
    <property type="entry name" value="CBS DOMAIN-CONTAINING PROTEIN DDB_G0289609"/>
    <property type="match status" value="1"/>
</dbReference>
<dbReference type="GeneID" id="11138163"/>
<dbReference type="InterPro" id="IPR051462">
    <property type="entry name" value="CBS_domain-containing"/>
</dbReference>
<keyword evidence="5" id="KW-1185">Reference proteome</keyword>
<dbReference type="Pfam" id="PF00571">
    <property type="entry name" value="CBS"/>
    <property type="match status" value="4"/>
</dbReference>
<feature type="domain" description="CBS" evidence="3">
    <location>
        <begin position="11"/>
        <end position="66"/>
    </location>
</feature>
<proteinExistence type="predicted"/>
<name>G0ECW1_PYRF1</name>
<evidence type="ECO:0000313" key="4">
    <source>
        <dbReference type="EMBL" id="AEM39681.1"/>
    </source>
</evidence>
<keyword evidence="1" id="KW-0677">Repeat</keyword>
<accession>G0ECW1</accession>
<dbReference type="InterPro" id="IPR046342">
    <property type="entry name" value="CBS_dom_sf"/>
</dbReference>
<dbReference type="PROSITE" id="PS51371">
    <property type="entry name" value="CBS"/>
    <property type="match status" value="4"/>
</dbReference>
<dbReference type="HOGENOM" id="CLU_076812_2_0_2"/>